<reference evidence="9 10" key="1">
    <citation type="submission" date="2015-01" db="EMBL/GenBank/DDBJ databases">
        <title>The Genome Sequence of Exophiala mesophila CBS40295.</title>
        <authorList>
            <consortium name="The Broad Institute Genomics Platform"/>
            <person name="Cuomo C."/>
            <person name="de Hoog S."/>
            <person name="Gorbushina A."/>
            <person name="Stielow B."/>
            <person name="Teixiera M."/>
            <person name="Abouelleil A."/>
            <person name="Chapman S.B."/>
            <person name="Priest M."/>
            <person name="Young S.K."/>
            <person name="Wortman J."/>
            <person name="Nusbaum C."/>
            <person name="Birren B."/>
        </authorList>
    </citation>
    <scope>NUCLEOTIDE SEQUENCE [LARGE SCALE GENOMIC DNA]</scope>
    <source>
        <strain evidence="9 10">CBS 40295</strain>
    </source>
</reference>
<feature type="region of interest" description="Disordered" evidence="8">
    <location>
        <begin position="465"/>
        <end position="488"/>
    </location>
</feature>
<evidence type="ECO:0000256" key="5">
    <source>
        <dbReference type="PIRNR" id="PIRNR039110"/>
    </source>
</evidence>
<dbReference type="VEuPathDB" id="FungiDB:PV10_06061"/>
<keyword evidence="4 5" id="KW-0067">ATP-binding</keyword>
<comment type="function">
    <text evidence="5">Catalyzes the transfer of a dimethylallyl group onto the adenine at position 37.</text>
</comment>
<dbReference type="OMA" id="WGLHLKS"/>
<dbReference type="EMBL" id="KN847523">
    <property type="protein sequence ID" value="KIV91529.1"/>
    <property type="molecule type" value="Genomic_DNA"/>
</dbReference>
<accession>A0A0D1ZCA0</accession>
<protein>
    <recommendedName>
        <fullName evidence="5 6">tRNA dimethylallyltransferase</fullName>
        <ecNumber evidence="5 6">2.5.1.75</ecNumber>
    </recommendedName>
</protein>
<name>A0A0D1ZCA0_EXOME</name>
<dbReference type="EC" id="2.5.1.75" evidence="5 6"/>
<dbReference type="InterPro" id="IPR027417">
    <property type="entry name" value="P-loop_NTPase"/>
</dbReference>
<dbReference type="HAMAP" id="MF_00185">
    <property type="entry name" value="IPP_trans"/>
    <property type="match status" value="1"/>
</dbReference>
<feature type="compositionally biased region" description="Low complexity" evidence="8">
    <location>
        <begin position="470"/>
        <end position="481"/>
    </location>
</feature>
<evidence type="ECO:0000256" key="3">
    <source>
        <dbReference type="ARBA" id="ARBA00022741"/>
    </source>
</evidence>
<keyword evidence="3 5" id="KW-0547">Nucleotide-binding</keyword>
<comment type="catalytic activity">
    <reaction evidence="5 6">
        <text>adenosine(37) in tRNA + dimethylallyl diphosphate = N(6)-dimethylallyladenosine(37) in tRNA + diphosphate</text>
        <dbReference type="Rhea" id="RHEA:26482"/>
        <dbReference type="Rhea" id="RHEA-COMP:10162"/>
        <dbReference type="Rhea" id="RHEA-COMP:10375"/>
        <dbReference type="ChEBI" id="CHEBI:33019"/>
        <dbReference type="ChEBI" id="CHEBI:57623"/>
        <dbReference type="ChEBI" id="CHEBI:74411"/>
        <dbReference type="ChEBI" id="CHEBI:74415"/>
        <dbReference type="EC" id="2.5.1.75"/>
    </reaction>
</comment>
<dbReference type="Proteomes" id="UP000054302">
    <property type="component" value="Unassembled WGS sequence"/>
</dbReference>
<dbReference type="InterPro" id="IPR039657">
    <property type="entry name" value="Dimethylallyltransferase"/>
</dbReference>
<gene>
    <name evidence="9" type="ORF">PV10_06061</name>
</gene>
<keyword evidence="5 6" id="KW-0819">tRNA processing</keyword>
<dbReference type="RefSeq" id="XP_016223103.1">
    <property type="nucleotide sequence ID" value="XM_016370810.1"/>
</dbReference>
<dbReference type="PANTHER" id="PTHR11088:SF89">
    <property type="entry name" value="TRNA DIMETHYLALLYLTRANSFERASE"/>
    <property type="match status" value="1"/>
</dbReference>
<dbReference type="GO" id="GO:0052381">
    <property type="term" value="F:tRNA dimethylallyltransferase activity"/>
    <property type="evidence" value="ECO:0007669"/>
    <property type="project" value="UniProtKB-UniRule"/>
</dbReference>
<keyword evidence="10" id="KW-1185">Reference proteome</keyword>
<dbReference type="PIRSF" id="PIRSF039110">
    <property type="entry name" value="IPP_transferase"/>
    <property type="match status" value="1"/>
</dbReference>
<dbReference type="NCBIfam" id="TIGR00174">
    <property type="entry name" value="miaA"/>
    <property type="match status" value="1"/>
</dbReference>
<evidence type="ECO:0000256" key="6">
    <source>
        <dbReference type="RuleBase" id="RU003783"/>
    </source>
</evidence>
<evidence type="ECO:0000256" key="4">
    <source>
        <dbReference type="ARBA" id="ARBA00022840"/>
    </source>
</evidence>
<evidence type="ECO:0000313" key="9">
    <source>
        <dbReference type="EMBL" id="KIV91529.1"/>
    </source>
</evidence>
<dbReference type="GeneID" id="27323906"/>
<dbReference type="SUPFAM" id="SSF52540">
    <property type="entry name" value="P-loop containing nucleoside triphosphate hydrolases"/>
    <property type="match status" value="2"/>
</dbReference>
<sequence length="488" mass="54878">MSLISRRLYTMALRPPDKPLLVVLGATGTGKSKLAVELATKFNGEIINGDAMQMYKGLPIITNKIPEAERNGIPHHLLDFIALHEKPWKVHQFVKESLRVIDEIRERGKLPILVGGTHYYSHALLFKDAILGTEDEVEDEGHSDDDQSDHQWPILSQPTNEIFSKLEEVDPESASRWHPKDRRKIQTALRIWLRSGRKASDIYAEQQARRADSARLSTSSDANDQISKSETGLRFPTLLLWLEAEDAVLKERLNKRVDSMIEDGLISEARLMAQVEASLNKTDNPVDRTKGIWISIGYKELEPYLQVEETGAQGDSEPNSTQKKILHEAIEAVKAGTRQYAKRQNRYIRVRLADALADAGQLRRLFLLDSTKLDQWESMVLQPAERLANSFLEGNELPYAATLSSLAEKWLGKVGTGNNNAKRLARTCEVCNKVLMTDHEWDGHLLSRGHKNTVAAQKRRMRQLHQPLESASASASTTGTSNIDTSMP</sequence>
<dbReference type="GO" id="GO:0005524">
    <property type="term" value="F:ATP binding"/>
    <property type="evidence" value="ECO:0007669"/>
    <property type="project" value="UniProtKB-UniRule"/>
</dbReference>
<dbReference type="InterPro" id="IPR030666">
    <property type="entry name" value="IPP_transferase_euk"/>
</dbReference>
<dbReference type="PANTHER" id="PTHR11088">
    <property type="entry name" value="TRNA DIMETHYLALLYLTRANSFERASE"/>
    <property type="match status" value="1"/>
</dbReference>
<dbReference type="GO" id="GO:0005739">
    <property type="term" value="C:mitochondrion"/>
    <property type="evidence" value="ECO:0007669"/>
    <property type="project" value="TreeGrafter"/>
</dbReference>
<dbReference type="Gene3D" id="3.30.160.60">
    <property type="entry name" value="Classic Zinc Finger"/>
    <property type="match status" value="1"/>
</dbReference>
<keyword evidence="2 5" id="KW-0808">Transferase</keyword>
<dbReference type="Gene3D" id="3.40.50.300">
    <property type="entry name" value="P-loop containing nucleotide triphosphate hydrolases"/>
    <property type="match status" value="1"/>
</dbReference>
<dbReference type="GO" id="GO:0006400">
    <property type="term" value="P:tRNA modification"/>
    <property type="evidence" value="ECO:0007669"/>
    <property type="project" value="TreeGrafter"/>
</dbReference>
<dbReference type="STRING" id="212818.A0A0D1ZCA0"/>
<dbReference type="AlphaFoldDB" id="A0A0D1ZCA0"/>
<evidence type="ECO:0000256" key="1">
    <source>
        <dbReference type="ARBA" id="ARBA00005842"/>
    </source>
</evidence>
<dbReference type="InterPro" id="IPR018022">
    <property type="entry name" value="IPT"/>
</dbReference>
<dbReference type="HOGENOM" id="CLU_032616_2_3_1"/>
<dbReference type="Pfam" id="PF01715">
    <property type="entry name" value="IPPT"/>
    <property type="match status" value="1"/>
</dbReference>
<comment type="similarity">
    <text evidence="1 5 7">Belongs to the IPP transferase family.</text>
</comment>
<evidence type="ECO:0000256" key="7">
    <source>
        <dbReference type="RuleBase" id="RU003785"/>
    </source>
</evidence>
<evidence type="ECO:0000256" key="2">
    <source>
        <dbReference type="ARBA" id="ARBA00022679"/>
    </source>
</evidence>
<proteinExistence type="inferred from homology"/>
<keyword evidence="5" id="KW-0963">Cytoplasm</keyword>
<dbReference type="Gene3D" id="1.10.20.140">
    <property type="match status" value="1"/>
</dbReference>
<dbReference type="OrthoDB" id="775260at2759"/>
<evidence type="ECO:0000256" key="8">
    <source>
        <dbReference type="SAM" id="MobiDB-lite"/>
    </source>
</evidence>
<organism evidence="9 10">
    <name type="scientific">Exophiala mesophila</name>
    <name type="common">Black yeast-like fungus</name>
    <dbReference type="NCBI Taxonomy" id="212818"/>
    <lineage>
        <taxon>Eukaryota</taxon>
        <taxon>Fungi</taxon>
        <taxon>Dikarya</taxon>
        <taxon>Ascomycota</taxon>
        <taxon>Pezizomycotina</taxon>
        <taxon>Eurotiomycetes</taxon>
        <taxon>Chaetothyriomycetidae</taxon>
        <taxon>Chaetothyriales</taxon>
        <taxon>Herpotrichiellaceae</taxon>
        <taxon>Exophiala</taxon>
    </lineage>
</organism>
<evidence type="ECO:0000313" key="10">
    <source>
        <dbReference type="Proteomes" id="UP000054302"/>
    </source>
</evidence>